<evidence type="ECO:0000313" key="1">
    <source>
        <dbReference type="EMBL" id="BBO72275.1"/>
    </source>
</evidence>
<dbReference type="EMBL" id="AP021874">
    <property type="protein sequence ID" value="BBO72275.1"/>
    <property type="molecule type" value="Genomic_DNA"/>
</dbReference>
<sequence length="91" mass="10444">MTVNQKKFPPCFGDLETVFPKGEEGLRQTPESCMPCCYKTTCLRKAMAEKGGIRVREEMVDRAYASGMVGFFERWSRKKALNTQKQKNKSQ</sequence>
<dbReference type="RefSeq" id="WP_155319994.1">
    <property type="nucleotide sequence ID" value="NZ_AP021874.1"/>
</dbReference>
<dbReference type="AlphaFoldDB" id="A0A5K7YV42"/>
<dbReference type="Proteomes" id="UP000427906">
    <property type="component" value="Chromosome"/>
</dbReference>
<reference evidence="1 2" key="1">
    <citation type="submission" date="2019-11" db="EMBL/GenBank/DDBJ databases">
        <title>Comparative genomics of hydrocarbon-degrading Desulfosarcina strains.</title>
        <authorList>
            <person name="Watanabe M."/>
            <person name="Kojima H."/>
            <person name="Fukui M."/>
        </authorList>
    </citation>
    <scope>NUCLEOTIDE SEQUENCE [LARGE SCALE GENOMIC DNA]</scope>
    <source>
        <strain evidence="1 2">PL12</strain>
    </source>
</reference>
<accession>A0A5K7YV42</accession>
<dbReference type="OrthoDB" id="5523536at2"/>
<gene>
    <name evidence="1" type="ORF">DSCA_62050</name>
</gene>
<organism evidence="1 2">
    <name type="scientific">Desulfosarcina alkanivorans</name>
    <dbReference type="NCBI Taxonomy" id="571177"/>
    <lineage>
        <taxon>Bacteria</taxon>
        <taxon>Pseudomonadati</taxon>
        <taxon>Thermodesulfobacteriota</taxon>
        <taxon>Desulfobacteria</taxon>
        <taxon>Desulfobacterales</taxon>
        <taxon>Desulfosarcinaceae</taxon>
        <taxon>Desulfosarcina</taxon>
    </lineage>
</organism>
<keyword evidence="2" id="KW-1185">Reference proteome</keyword>
<protein>
    <recommendedName>
        <fullName evidence="3">4Fe-4S Wbl-type domain-containing protein</fullName>
    </recommendedName>
</protein>
<dbReference type="KEGG" id="dalk:DSCA_62050"/>
<evidence type="ECO:0000313" key="2">
    <source>
        <dbReference type="Proteomes" id="UP000427906"/>
    </source>
</evidence>
<evidence type="ECO:0008006" key="3">
    <source>
        <dbReference type="Google" id="ProtNLM"/>
    </source>
</evidence>
<name>A0A5K7YV42_9BACT</name>
<proteinExistence type="predicted"/>